<feature type="domain" description="Glycosyltransferase 2-like" evidence="1">
    <location>
        <begin position="9"/>
        <end position="178"/>
    </location>
</feature>
<evidence type="ECO:0000259" key="1">
    <source>
        <dbReference type="Pfam" id="PF00535"/>
    </source>
</evidence>
<dbReference type="InterPro" id="IPR001173">
    <property type="entry name" value="Glyco_trans_2-like"/>
</dbReference>
<name>A0A2T3IEC5_9GAMM</name>
<dbReference type="PANTHER" id="PTHR22916:SF3">
    <property type="entry name" value="UDP-GLCNAC:BETAGAL BETA-1,3-N-ACETYLGLUCOSAMINYLTRANSFERASE-LIKE PROTEIN 1"/>
    <property type="match status" value="1"/>
</dbReference>
<organism evidence="2 3">
    <name type="scientific">Photobacterium aquimaris</name>
    <dbReference type="NCBI Taxonomy" id="512643"/>
    <lineage>
        <taxon>Bacteria</taxon>
        <taxon>Pseudomonadati</taxon>
        <taxon>Pseudomonadota</taxon>
        <taxon>Gammaproteobacteria</taxon>
        <taxon>Vibrionales</taxon>
        <taxon>Vibrionaceae</taxon>
        <taxon>Photobacterium</taxon>
    </lineage>
</organism>
<dbReference type="Gene3D" id="3.90.550.10">
    <property type="entry name" value="Spore Coat Polysaccharide Biosynthesis Protein SpsA, Chain A"/>
    <property type="match status" value="1"/>
</dbReference>
<comment type="caution">
    <text evidence="2">The sequence shown here is derived from an EMBL/GenBank/DDBJ whole genome shotgun (WGS) entry which is preliminary data.</text>
</comment>
<protein>
    <recommendedName>
        <fullName evidence="1">Glycosyltransferase 2-like domain-containing protein</fullName>
    </recommendedName>
</protein>
<dbReference type="GO" id="GO:0016758">
    <property type="term" value="F:hexosyltransferase activity"/>
    <property type="evidence" value="ECO:0007669"/>
    <property type="project" value="UniProtKB-ARBA"/>
</dbReference>
<dbReference type="Pfam" id="PF00535">
    <property type="entry name" value="Glycos_transf_2"/>
    <property type="match status" value="1"/>
</dbReference>
<proteinExistence type="predicted"/>
<dbReference type="OrthoDB" id="9802649at2"/>
<dbReference type="Proteomes" id="UP000240254">
    <property type="component" value="Unassembled WGS sequence"/>
</dbReference>
<gene>
    <name evidence="2" type="ORF">CTM88_20800</name>
</gene>
<evidence type="ECO:0000313" key="2">
    <source>
        <dbReference type="EMBL" id="PSU21392.1"/>
    </source>
</evidence>
<sequence length="332" mass="38260">MTNIKVSYLLTCYNHEKYIEEALESAFNQSYENIEFIISDDCSNDNSFEIIKRISDKYKKRNILIRKNIKNVGIGSHMNNIISISSGDLIIMAAGDDISELNRVSVLVDKWLLYDKPNIISSSLIEIDQEGVLITTNISKRFNRSEDVILNQDHVNHYLSGSLLACAGATMAYSRDVIDLFGSFNPKVNSEDVVYFFRGLISGKILLISEPLVRYRRTEMSFSAPIVSKINIFSSPVINYSSDFNILRLKQHKDDLLKLPMVNQHWLFFLEHLIEKENKIKEIGSSTYVGRLMLSHKYYKDGSLSIKSYIKNILPRYILRVIFNIKYNLKNL</sequence>
<dbReference type="InterPro" id="IPR029044">
    <property type="entry name" value="Nucleotide-diphossugar_trans"/>
</dbReference>
<dbReference type="AlphaFoldDB" id="A0A2T3IEC5"/>
<dbReference type="EMBL" id="PYMK01000048">
    <property type="protein sequence ID" value="PSU21392.1"/>
    <property type="molecule type" value="Genomic_DNA"/>
</dbReference>
<evidence type="ECO:0000313" key="3">
    <source>
        <dbReference type="Proteomes" id="UP000240254"/>
    </source>
</evidence>
<dbReference type="PANTHER" id="PTHR22916">
    <property type="entry name" value="GLYCOSYLTRANSFERASE"/>
    <property type="match status" value="1"/>
</dbReference>
<dbReference type="SUPFAM" id="SSF53448">
    <property type="entry name" value="Nucleotide-diphospho-sugar transferases"/>
    <property type="match status" value="1"/>
</dbReference>
<reference evidence="2 3" key="1">
    <citation type="submission" date="2018-03" db="EMBL/GenBank/DDBJ databases">
        <title>Whole genome sequencing of Histamine producing bacteria.</title>
        <authorList>
            <person name="Butler K."/>
        </authorList>
    </citation>
    <scope>NUCLEOTIDE SEQUENCE [LARGE SCALE GENOMIC DNA]</scope>
    <source>
        <strain evidence="2 3">BS2</strain>
    </source>
</reference>
<dbReference type="RefSeq" id="WP_065176332.1">
    <property type="nucleotide sequence ID" value="NZ_LZFA01000001.1"/>
</dbReference>
<accession>A0A2T3IEC5</accession>